<dbReference type="Pfam" id="PF01047">
    <property type="entry name" value="MarR"/>
    <property type="match status" value="1"/>
</dbReference>
<evidence type="ECO:0000313" key="3">
    <source>
        <dbReference type="Proteomes" id="UP001499988"/>
    </source>
</evidence>
<sequence>MPKDLHNIHQDLMDLAFYFNNNCCQGDSCNEFSLLEFKALRYIERNPCCPVQAIGETLNISKSGATRLVNRMIKREIIERTICDEDARIRLLKISPCGQQCLNAVNQFQSERMSQLLARVEGIDACDVKKVLSALVKAI</sequence>
<dbReference type="EMBL" id="BAABJZ010000100">
    <property type="protein sequence ID" value="GAA4898395.1"/>
    <property type="molecule type" value="Genomic_DNA"/>
</dbReference>
<proteinExistence type="predicted"/>
<keyword evidence="3" id="KW-1185">Reference proteome</keyword>
<dbReference type="PANTHER" id="PTHR33164:SF57">
    <property type="entry name" value="MARR-FAMILY TRANSCRIPTIONAL REGULATOR"/>
    <property type="match status" value="1"/>
</dbReference>
<evidence type="ECO:0000313" key="2">
    <source>
        <dbReference type="EMBL" id="GAA4898395.1"/>
    </source>
</evidence>
<dbReference type="InterPro" id="IPR036390">
    <property type="entry name" value="WH_DNA-bd_sf"/>
</dbReference>
<dbReference type="SUPFAM" id="SSF46785">
    <property type="entry name" value="Winged helix' DNA-binding domain"/>
    <property type="match status" value="1"/>
</dbReference>
<reference evidence="3" key="1">
    <citation type="journal article" date="2019" name="Int. J. Syst. Evol. Microbiol.">
        <title>The Global Catalogue of Microorganisms (GCM) 10K type strain sequencing project: providing services to taxonomists for standard genome sequencing and annotation.</title>
        <authorList>
            <consortium name="The Broad Institute Genomics Platform"/>
            <consortium name="The Broad Institute Genome Sequencing Center for Infectious Disease"/>
            <person name="Wu L."/>
            <person name="Ma J."/>
        </authorList>
    </citation>
    <scope>NUCLEOTIDE SEQUENCE [LARGE SCALE GENOMIC DNA]</scope>
    <source>
        <strain evidence="3">JCM 18401</strain>
    </source>
</reference>
<protein>
    <recommendedName>
        <fullName evidence="1">HTH marR-type domain-containing protein</fullName>
    </recommendedName>
</protein>
<feature type="domain" description="HTH marR-type" evidence="1">
    <location>
        <begin position="25"/>
        <end position="128"/>
    </location>
</feature>
<evidence type="ECO:0000259" key="1">
    <source>
        <dbReference type="SMART" id="SM00347"/>
    </source>
</evidence>
<dbReference type="Gene3D" id="1.10.10.10">
    <property type="entry name" value="Winged helix-like DNA-binding domain superfamily/Winged helix DNA-binding domain"/>
    <property type="match status" value="1"/>
</dbReference>
<accession>A0ABP9FB98</accession>
<comment type="caution">
    <text evidence="2">The sequence shown here is derived from an EMBL/GenBank/DDBJ whole genome shotgun (WGS) entry which is preliminary data.</text>
</comment>
<dbReference type="InterPro" id="IPR000835">
    <property type="entry name" value="HTH_MarR-typ"/>
</dbReference>
<dbReference type="SMART" id="SM00347">
    <property type="entry name" value="HTH_MARR"/>
    <property type="match status" value="1"/>
</dbReference>
<name>A0ABP9FB98_9GAMM</name>
<dbReference type="InterPro" id="IPR039422">
    <property type="entry name" value="MarR/SlyA-like"/>
</dbReference>
<dbReference type="Proteomes" id="UP001499988">
    <property type="component" value="Unassembled WGS sequence"/>
</dbReference>
<organism evidence="2 3">
    <name type="scientific">Ferrimonas pelagia</name>
    <dbReference type="NCBI Taxonomy" id="1177826"/>
    <lineage>
        <taxon>Bacteria</taxon>
        <taxon>Pseudomonadati</taxon>
        <taxon>Pseudomonadota</taxon>
        <taxon>Gammaproteobacteria</taxon>
        <taxon>Alteromonadales</taxon>
        <taxon>Ferrimonadaceae</taxon>
        <taxon>Ferrimonas</taxon>
    </lineage>
</organism>
<dbReference type="PANTHER" id="PTHR33164">
    <property type="entry name" value="TRANSCRIPTIONAL REGULATOR, MARR FAMILY"/>
    <property type="match status" value="1"/>
</dbReference>
<gene>
    <name evidence="2" type="ORF">GCM10023333_34720</name>
</gene>
<dbReference type="InterPro" id="IPR036388">
    <property type="entry name" value="WH-like_DNA-bd_sf"/>
</dbReference>
<dbReference type="RefSeq" id="WP_345336735.1">
    <property type="nucleotide sequence ID" value="NZ_BAABJZ010000100.1"/>
</dbReference>